<evidence type="ECO:0000313" key="5">
    <source>
        <dbReference type="WBParaSite" id="ASIM_0000387001-mRNA-1"/>
    </source>
</evidence>
<feature type="signal peptide" evidence="1">
    <location>
        <begin position="1"/>
        <end position="19"/>
    </location>
</feature>
<feature type="chain" id="PRO_5009787136" evidence="1">
    <location>
        <begin position="20"/>
        <end position="91"/>
    </location>
</feature>
<name>A0A0M3J8G7_ANISI</name>
<reference evidence="2 4" key="2">
    <citation type="submission" date="2018-11" db="EMBL/GenBank/DDBJ databases">
        <authorList>
            <consortium name="Pathogen Informatics"/>
        </authorList>
    </citation>
    <scope>NUCLEOTIDE SEQUENCE [LARGE SCALE GENOMIC DNA]</scope>
</reference>
<dbReference type="WBParaSite" id="ASIM_0000387001-mRNA-1">
    <property type="protein sequence ID" value="ASIM_0000387001-mRNA-1"/>
    <property type="gene ID" value="ASIM_0000387001"/>
</dbReference>
<evidence type="ECO:0000313" key="3">
    <source>
        <dbReference type="EMBL" id="VDK40038.1"/>
    </source>
</evidence>
<dbReference type="EMBL" id="UYRR01005919">
    <property type="protein sequence ID" value="VDK22125.1"/>
    <property type="molecule type" value="Genomic_DNA"/>
</dbReference>
<accession>A0A0M3J8G7</accession>
<dbReference type="Proteomes" id="UP000267096">
    <property type="component" value="Unassembled WGS sequence"/>
</dbReference>
<dbReference type="EMBL" id="UYRR01029420">
    <property type="protein sequence ID" value="VDK40038.1"/>
    <property type="molecule type" value="Genomic_DNA"/>
</dbReference>
<evidence type="ECO:0000256" key="1">
    <source>
        <dbReference type="SAM" id="SignalP"/>
    </source>
</evidence>
<evidence type="ECO:0000313" key="2">
    <source>
        <dbReference type="EMBL" id="VDK22125.1"/>
    </source>
</evidence>
<evidence type="ECO:0000313" key="6">
    <source>
        <dbReference type="WBParaSite" id="ASIM_0000978601-mRNA-1"/>
    </source>
</evidence>
<dbReference type="WBParaSite" id="ASIM_0000978601-mRNA-1">
    <property type="protein sequence ID" value="ASIM_0000978601-mRNA-1"/>
    <property type="gene ID" value="ASIM_0000978601"/>
</dbReference>
<sequence>MKHNLRCCALIWLVALVFAGIVQEDCTVTTINQSILDVARILVDDPSYAVSVKREVEKKDGDADKSTLSAFENHQYNASNHTIVDSEGRIR</sequence>
<protein>
    <submittedName>
        <fullName evidence="2 5">Uncharacterized protein</fullName>
    </submittedName>
</protein>
<gene>
    <name evidence="2" type="ORF">ASIM_LOCUS3698</name>
    <name evidence="3" type="ORF">ASIM_LOCUS9517</name>
</gene>
<organism evidence="5">
    <name type="scientific">Anisakis simplex</name>
    <name type="common">Herring worm</name>
    <dbReference type="NCBI Taxonomy" id="6269"/>
    <lineage>
        <taxon>Eukaryota</taxon>
        <taxon>Metazoa</taxon>
        <taxon>Ecdysozoa</taxon>
        <taxon>Nematoda</taxon>
        <taxon>Chromadorea</taxon>
        <taxon>Rhabditida</taxon>
        <taxon>Spirurina</taxon>
        <taxon>Ascaridomorpha</taxon>
        <taxon>Ascaridoidea</taxon>
        <taxon>Anisakidae</taxon>
        <taxon>Anisakis</taxon>
        <taxon>Anisakis simplex complex</taxon>
    </lineage>
</organism>
<keyword evidence="4" id="KW-1185">Reference proteome</keyword>
<keyword evidence="1" id="KW-0732">Signal</keyword>
<proteinExistence type="predicted"/>
<dbReference type="AlphaFoldDB" id="A0A0M3J8G7"/>
<reference evidence="5 6" key="1">
    <citation type="submission" date="2017-02" db="UniProtKB">
        <authorList>
            <consortium name="WormBaseParasite"/>
        </authorList>
    </citation>
    <scope>IDENTIFICATION</scope>
</reference>
<evidence type="ECO:0000313" key="4">
    <source>
        <dbReference type="Proteomes" id="UP000267096"/>
    </source>
</evidence>